<comment type="caution">
    <text evidence="2">The sequence shown here is derived from an EMBL/GenBank/DDBJ whole genome shotgun (WGS) entry which is preliminary data.</text>
</comment>
<dbReference type="InterPro" id="IPR050490">
    <property type="entry name" value="Bact_solute-bd_prot1"/>
</dbReference>
<evidence type="ECO:0000256" key="1">
    <source>
        <dbReference type="SAM" id="SignalP"/>
    </source>
</evidence>
<dbReference type="PANTHER" id="PTHR43649:SF32">
    <property type="entry name" value="SUGAR BINDING SECRETED PROTEIN"/>
    <property type="match status" value="1"/>
</dbReference>
<reference evidence="2" key="1">
    <citation type="submission" date="2022-08" db="EMBL/GenBank/DDBJ databases">
        <title>Draft genome sequence of Microbacterium arabinogalactanolyticum JCM 9171.</title>
        <authorList>
            <person name="Fujita K."/>
            <person name="Ishiwata A."/>
            <person name="Fushinobu S."/>
        </authorList>
    </citation>
    <scope>NUCLEOTIDE SEQUENCE</scope>
    <source>
        <strain evidence="2">JCM 9171</strain>
    </source>
</reference>
<dbReference type="EMBL" id="BRZC01000001">
    <property type="protein sequence ID" value="GLC83418.1"/>
    <property type="molecule type" value="Genomic_DNA"/>
</dbReference>
<proteinExistence type="predicted"/>
<dbReference type="PANTHER" id="PTHR43649">
    <property type="entry name" value="ARABINOSE-BINDING PROTEIN-RELATED"/>
    <property type="match status" value="1"/>
</dbReference>
<dbReference type="SUPFAM" id="SSF53850">
    <property type="entry name" value="Periplasmic binding protein-like II"/>
    <property type="match status" value="1"/>
</dbReference>
<gene>
    <name evidence="2" type="ORF">MIAR_00060</name>
</gene>
<accession>A0ABQ5NCE0</accession>
<dbReference type="Pfam" id="PF01547">
    <property type="entry name" value="SBP_bac_1"/>
    <property type="match status" value="1"/>
</dbReference>
<sequence length="438" mass="45815">MKRRGMWAAAVTATAALALSGCAFGGGAPAGAGGDLKKDGAATGEITIWSWDVAATALKRLGADYEKAHKGTKITVVDIGYDNAYDKISVGLQAGTGLPDVITLETDKNQSYITQFPKGFTDLTPVLGDEKADFDPFKWDTGTDKDGALRMAPWDSGTVGLFYRTDYFEAAGIDPASVKTWDDLVAAGETIKAKTGHTLLTADLSSGGPFSMMLQQQGQGLFDENGDIAVSSPAAVQTLALLQTMQQKGLIKNAKGWDASVTSAKDGDSAVTPEAVWWIGTLEGEAPELSGKYAVRDLPVFADGGAPTSNNGGSGMAIPAQAKNPQLAADFMAFVLANTDNQASMMKDEGLFPAYLPALKSDYFQQSSDYFSGQKVFQTFAELTPKIPSITFTSDQSVAADAVSNAVAAAVLNGEDPKKALDDAAKQIANSTGRKIAG</sequence>
<evidence type="ECO:0000313" key="2">
    <source>
        <dbReference type="EMBL" id="GLC83418.1"/>
    </source>
</evidence>
<feature type="signal peptide" evidence="1">
    <location>
        <begin position="1"/>
        <end position="25"/>
    </location>
</feature>
<feature type="chain" id="PRO_5047046281" evidence="1">
    <location>
        <begin position="26"/>
        <end position="438"/>
    </location>
</feature>
<evidence type="ECO:0000313" key="3">
    <source>
        <dbReference type="Proteomes" id="UP001165068"/>
    </source>
</evidence>
<dbReference type="Gene3D" id="3.40.190.10">
    <property type="entry name" value="Periplasmic binding protein-like II"/>
    <property type="match status" value="1"/>
</dbReference>
<protein>
    <submittedName>
        <fullName evidence="2">ABC transporter substrate-binding protein</fullName>
    </submittedName>
</protein>
<dbReference type="InterPro" id="IPR006059">
    <property type="entry name" value="SBP"/>
</dbReference>
<keyword evidence="1" id="KW-0732">Signal</keyword>
<name>A0ABQ5NCE0_9MICO</name>
<dbReference type="Proteomes" id="UP001165068">
    <property type="component" value="Unassembled WGS sequence"/>
</dbReference>
<keyword evidence="3" id="KW-1185">Reference proteome</keyword>
<organism evidence="2 3">
    <name type="scientific">Microbacterium arabinogalactanolyticum</name>
    <dbReference type="NCBI Taxonomy" id="69365"/>
    <lineage>
        <taxon>Bacteria</taxon>
        <taxon>Bacillati</taxon>
        <taxon>Actinomycetota</taxon>
        <taxon>Actinomycetes</taxon>
        <taxon>Micrococcales</taxon>
        <taxon>Microbacteriaceae</taxon>
        <taxon>Microbacterium</taxon>
    </lineage>
</organism>
<dbReference type="PROSITE" id="PS51257">
    <property type="entry name" value="PROKAR_LIPOPROTEIN"/>
    <property type="match status" value="1"/>
</dbReference>